<dbReference type="PROSITE" id="PS51257">
    <property type="entry name" value="PROKAR_LIPOPROTEIN"/>
    <property type="match status" value="1"/>
</dbReference>
<organism evidence="1 2">
    <name type="scientific">Bdellovibrio bacteriovorus</name>
    <dbReference type="NCBI Taxonomy" id="959"/>
    <lineage>
        <taxon>Bacteria</taxon>
        <taxon>Pseudomonadati</taxon>
        <taxon>Bdellovibrionota</taxon>
        <taxon>Bdellovibrionia</taxon>
        <taxon>Bdellovibrionales</taxon>
        <taxon>Pseudobdellovibrionaceae</taxon>
        <taxon>Bdellovibrio</taxon>
    </lineage>
</organism>
<proteinExistence type="predicted"/>
<protein>
    <submittedName>
        <fullName evidence="1">BspA family leucine-rich repeat surface protein</fullName>
    </submittedName>
</protein>
<dbReference type="Pfam" id="PF03382">
    <property type="entry name" value="DUF285"/>
    <property type="match status" value="1"/>
</dbReference>
<dbReference type="InterPro" id="IPR011889">
    <property type="entry name" value="Liste_lipo_26"/>
</dbReference>
<evidence type="ECO:0000313" key="1">
    <source>
        <dbReference type="EMBL" id="ASD64234.1"/>
    </source>
</evidence>
<dbReference type="NCBIfam" id="TIGR02167">
    <property type="entry name" value="Liste_lipo_26"/>
    <property type="match status" value="2"/>
</dbReference>
<dbReference type="OrthoDB" id="7056509at2"/>
<reference evidence="1 2" key="1">
    <citation type="submission" date="2017-04" db="EMBL/GenBank/DDBJ databases">
        <title>Whole genome sequence of Bdellovibrio bacteriovorus strain SSB218315.</title>
        <authorList>
            <person name="Oyedara O."/>
            <person name="Rodriguez-Perez M.A."/>
        </authorList>
    </citation>
    <scope>NUCLEOTIDE SEQUENCE [LARGE SCALE GENOMIC DNA]</scope>
    <source>
        <strain evidence="1 2">SSB218315</strain>
    </source>
</reference>
<dbReference type="EMBL" id="CP020946">
    <property type="protein sequence ID" value="ASD64234.1"/>
    <property type="molecule type" value="Genomic_DNA"/>
</dbReference>
<accession>A0A1Z3N9T5</accession>
<sequence>MITPVRVSLWNIMLLLVSLALTGCTFDLQLVPTSVVLPSETPPNMTPPAPTGPTLNVSAPSVPYGTVATNFVYTVSYTDATTVNLQDADITLGGSDTAGCTAVVTNGTTMTPTVTISGCSGDGPVNISIAADTAADADGLLAPAYGPSTSATIKNSFIMTIDTSKGNAANSMELPLNGWSGYNFVVHWGDGSSDPVDSASWNPGMPAISHNYATGGIYDIKIKGAMPWFRFAGAGDYLKVIDVKQWGTNQWGTMQLMFAGCANMQVTATDAPDLTQMTDMRGAFMMATNFNSPIGHWNTSGIEDMSNLFMGAAAFNQPIGNWDTSSVITMNSMFSDALAFNQNISNWNTANVTDMARMFMGALAFNQPLTKSVSFWDTSKVTDMTSMFQNADAFNQPLASWVFATPGLTSMEQMFFGADAFNQDISGWVLPAGVNNTLFDHQSNPAWDASKKPTFP</sequence>
<gene>
    <name evidence="1" type="ORF">B9G79_11980</name>
</gene>
<name>A0A1Z3N9T5_BDEBC</name>
<evidence type="ECO:0000313" key="2">
    <source>
        <dbReference type="Proteomes" id="UP000197003"/>
    </source>
</evidence>
<dbReference type="Proteomes" id="UP000197003">
    <property type="component" value="Chromosome"/>
</dbReference>
<dbReference type="InterPro" id="IPR005046">
    <property type="entry name" value="DUF285"/>
</dbReference>
<dbReference type="AlphaFoldDB" id="A0A1Z3N9T5"/>